<accession>A0A127JWF3</accession>
<gene>
    <name evidence="2" type="ORF">UC35_17590</name>
</gene>
<proteinExistence type="predicted"/>
<sequence length="148" mass="15098">MAAVTAVVVASGLTLWLVDRAGTSGPELAVLEPVAVPGEPGRSAAGTDLVTAPPLRWLPPPGRASPDGGEPQRPSTHVMGGAPACPNCGVIETVVAMHEHGDAQPSGYQMHIRMDDGSVRTVQHRGALPAGSRVALEGGRLRPVVAPN</sequence>
<dbReference type="AlphaFoldDB" id="A0A127JWF3"/>
<feature type="region of interest" description="Disordered" evidence="1">
    <location>
        <begin position="39"/>
        <end position="80"/>
    </location>
</feature>
<protein>
    <submittedName>
        <fullName evidence="2">Uncharacterized protein</fullName>
    </submittedName>
</protein>
<evidence type="ECO:0000256" key="1">
    <source>
        <dbReference type="SAM" id="MobiDB-lite"/>
    </source>
</evidence>
<evidence type="ECO:0000313" key="3">
    <source>
        <dbReference type="Proteomes" id="UP000070433"/>
    </source>
</evidence>
<dbReference type="Proteomes" id="UP000070433">
    <property type="component" value="Chromosome"/>
</dbReference>
<organism evidence="2 3">
    <name type="scientific">Ramlibacter tataouinensis</name>
    <dbReference type="NCBI Taxonomy" id="94132"/>
    <lineage>
        <taxon>Bacteria</taxon>
        <taxon>Pseudomonadati</taxon>
        <taxon>Pseudomonadota</taxon>
        <taxon>Betaproteobacteria</taxon>
        <taxon>Burkholderiales</taxon>
        <taxon>Comamonadaceae</taxon>
        <taxon>Ramlibacter</taxon>
    </lineage>
</organism>
<dbReference type="EMBL" id="CP010951">
    <property type="protein sequence ID" value="AMO24327.1"/>
    <property type="molecule type" value="Genomic_DNA"/>
</dbReference>
<keyword evidence="3" id="KW-1185">Reference proteome</keyword>
<name>A0A127JWF3_9BURK</name>
<reference evidence="2 3" key="1">
    <citation type="journal article" date="2014" name="Int. J. Syst. Evol. Microbiol.">
        <title>Ramlibacter solisilvae sp. nov., isolated from forest soil, and emended description of the genus Ramlibacter.</title>
        <authorList>
            <person name="Lee H.J."/>
            <person name="Lee S.H."/>
            <person name="Lee S.S."/>
            <person name="Lee J.S."/>
            <person name="Kim Y."/>
            <person name="Kim S.C."/>
            <person name="Jeon C.O."/>
        </authorList>
    </citation>
    <scope>NUCLEOTIDE SEQUENCE [LARGE SCALE GENOMIC DNA]</scope>
    <source>
        <strain evidence="2 3">5-10</strain>
    </source>
</reference>
<evidence type="ECO:0000313" key="2">
    <source>
        <dbReference type="EMBL" id="AMO24327.1"/>
    </source>
</evidence>